<dbReference type="AlphaFoldDB" id="A0A4W3GAP7"/>
<dbReference type="InterPro" id="IPR015631">
    <property type="entry name" value="CD2/SLAM_rcpt"/>
</dbReference>
<evidence type="ECO:0000313" key="7">
    <source>
        <dbReference type="Ensembl" id="ENSCMIP00000000193.1"/>
    </source>
</evidence>
<comment type="subcellular location">
    <subcellularLocation>
        <location evidence="1">Membrane</location>
    </subcellularLocation>
</comment>
<dbReference type="Ensembl" id="ENSCMIT00000000221.1">
    <property type="protein sequence ID" value="ENSCMIP00000000193.1"/>
    <property type="gene ID" value="ENSCMIG00000000145.1"/>
</dbReference>
<evidence type="ECO:0000313" key="8">
    <source>
        <dbReference type="Proteomes" id="UP000314986"/>
    </source>
</evidence>
<name>A0A4W3GAP7_CALMI</name>
<dbReference type="PANTHER" id="PTHR12080:SF48">
    <property type="entry name" value="IMMUNOGLOBULIN SUBTYPE DOMAIN-CONTAINING PROTEIN"/>
    <property type="match status" value="1"/>
</dbReference>
<sequence>MKYEVTARRESPYSIKILGWNSDQPFSIGNAHIVHPLYRDRVQLTVNGSLLLKNVHMEDSAEYRIQTNYLGAVLRQRDQLTFHLKVFEPVAQPVVKVTTNCSVPAATLTCSAPNGTNPLLHWEKVLGFAGNTVVYNGTTLHLSNVTGRERDSYTCVAHNPVSQTASEPVTTDLCPDSGSAGGRYHWVILVVLLLLLSVSLVVGIKHNKTLRRLSALG</sequence>
<evidence type="ECO:0000256" key="4">
    <source>
        <dbReference type="ARBA" id="ARBA00023180"/>
    </source>
</evidence>
<dbReference type="InterPro" id="IPR036179">
    <property type="entry name" value="Ig-like_dom_sf"/>
</dbReference>
<dbReference type="PANTHER" id="PTHR12080">
    <property type="entry name" value="SIGNALING LYMPHOCYTIC ACTIVATION MOLECULE"/>
    <property type="match status" value="1"/>
</dbReference>
<evidence type="ECO:0000256" key="2">
    <source>
        <dbReference type="ARBA" id="ARBA00022729"/>
    </source>
</evidence>
<evidence type="ECO:0000256" key="3">
    <source>
        <dbReference type="ARBA" id="ARBA00023136"/>
    </source>
</evidence>
<keyword evidence="2" id="KW-0732">Signal</keyword>
<accession>A0A4W3GAP7</accession>
<evidence type="ECO:0000256" key="5">
    <source>
        <dbReference type="SAM" id="Phobius"/>
    </source>
</evidence>
<organism evidence="7 8">
    <name type="scientific">Callorhinchus milii</name>
    <name type="common">Ghost shark</name>
    <dbReference type="NCBI Taxonomy" id="7868"/>
    <lineage>
        <taxon>Eukaryota</taxon>
        <taxon>Metazoa</taxon>
        <taxon>Chordata</taxon>
        <taxon>Craniata</taxon>
        <taxon>Vertebrata</taxon>
        <taxon>Chondrichthyes</taxon>
        <taxon>Holocephali</taxon>
        <taxon>Chimaeriformes</taxon>
        <taxon>Callorhinchidae</taxon>
        <taxon>Callorhinchus</taxon>
    </lineage>
</organism>
<dbReference type="GeneTree" id="ENSGT01030000234540"/>
<feature type="domain" description="Ig-like" evidence="6">
    <location>
        <begin position="89"/>
        <end position="166"/>
    </location>
</feature>
<dbReference type="InParanoid" id="A0A4W3GAP7"/>
<keyword evidence="5" id="KW-0812">Transmembrane</keyword>
<reference evidence="7" key="5">
    <citation type="submission" date="2025-09" db="UniProtKB">
        <authorList>
            <consortium name="Ensembl"/>
        </authorList>
    </citation>
    <scope>IDENTIFICATION</scope>
</reference>
<reference evidence="8" key="1">
    <citation type="journal article" date="2006" name="Science">
        <title>Ancient noncoding elements conserved in the human genome.</title>
        <authorList>
            <person name="Venkatesh B."/>
            <person name="Kirkness E.F."/>
            <person name="Loh Y.H."/>
            <person name="Halpern A.L."/>
            <person name="Lee A.P."/>
            <person name="Johnson J."/>
            <person name="Dandona N."/>
            <person name="Viswanathan L.D."/>
            <person name="Tay A."/>
            <person name="Venter J.C."/>
            <person name="Strausberg R.L."/>
            <person name="Brenner S."/>
        </authorList>
    </citation>
    <scope>NUCLEOTIDE SEQUENCE [LARGE SCALE GENOMIC DNA]</scope>
</reference>
<evidence type="ECO:0000256" key="1">
    <source>
        <dbReference type="ARBA" id="ARBA00004370"/>
    </source>
</evidence>
<dbReference type="Proteomes" id="UP000314986">
    <property type="component" value="Unassembled WGS sequence"/>
</dbReference>
<dbReference type="OMA" id="KWIFLGN"/>
<keyword evidence="5" id="KW-1133">Transmembrane helix</keyword>
<feature type="transmembrane region" description="Helical" evidence="5">
    <location>
        <begin position="184"/>
        <end position="204"/>
    </location>
</feature>
<proteinExistence type="predicted"/>
<dbReference type="InterPro" id="IPR007110">
    <property type="entry name" value="Ig-like_dom"/>
</dbReference>
<reference evidence="8" key="3">
    <citation type="journal article" date="2014" name="Nature">
        <title>Elephant shark genome provides unique insights into gnathostome evolution.</title>
        <authorList>
            <consortium name="International Elephant Shark Genome Sequencing Consortium"/>
            <person name="Venkatesh B."/>
            <person name="Lee A.P."/>
            <person name="Ravi V."/>
            <person name="Maurya A.K."/>
            <person name="Lian M.M."/>
            <person name="Swann J.B."/>
            <person name="Ohta Y."/>
            <person name="Flajnik M.F."/>
            <person name="Sutoh Y."/>
            <person name="Kasahara M."/>
            <person name="Hoon S."/>
            <person name="Gangu V."/>
            <person name="Roy S.W."/>
            <person name="Irimia M."/>
            <person name="Korzh V."/>
            <person name="Kondrychyn I."/>
            <person name="Lim Z.W."/>
            <person name="Tay B.H."/>
            <person name="Tohari S."/>
            <person name="Kong K.W."/>
            <person name="Ho S."/>
            <person name="Lorente-Galdos B."/>
            <person name="Quilez J."/>
            <person name="Marques-Bonet T."/>
            <person name="Raney B.J."/>
            <person name="Ingham P.W."/>
            <person name="Tay A."/>
            <person name="Hillier L.W."/>
            <person name="Minx P."/>
            <person name="Boehm T."/>
            <person name="Wilson R.K."/>
            <person name="Brenner S."/>
            <person name="Warren W.C."/>
        </authorList>
    </citation>
    <scope>NUCLEOTIDE SEQUENCE [LARGE SCALE GENOMIC DNA]</scope>
</reference>
<keyword evidence="3 5" id="KW-0472">Membrane</keyword>
<dbReference type="InterPro" id="IPR013783">
    <property type="entry name" value="Ig-like_fold"/>
</dbReference>
<dbReference type="Gene3D" id="2.60.40.10">
    <property type="entry name" value="Immunoglobulins"/>
    <property type="match status" value="2"/>
</dbReference>
<reference evidence="7" key="4">
    <citation type="submission" date="2025-08" db="UniProtKB">
        <authorList>
            <consortium name="Ensembl"/>
        </authorList>
    </citation>
    <scope>IDENTIFICATION</scope>
</reference>
<reference evidence="8" key="2">
    <citation type="journal article" date="2007" name="PLoS Biol.">
        <title>Survey sequencing and comparative analysis of the elephant shark (Callorhinchus milii) genome.</title>
        <authorList>
            <person name="Venkatesh B."/>
            <person name="Kirkness E.F."/>
            <person name="Loh Y.H."/>
            <person name="Halpern A.L."/>
            <person name="Lee A.P."/>
            <person name="Johnson J."/>
            <person name="Dandona N."/>
            <person name="Viswanathan L.D."/>
            <person name="Tay A."/>
            <person name="Venter J.C."/>
            <person name="Strausberg R.L."/>
            <person name="Brenner S."/>
        </authorList>
    </citation>
    <scope>NUCLEOTIDE SEQUENCE [LARGE SCALE GENOMIC DNA]</scope>
</reference>
<dbReference type="CDD" id="cd00096">
    <property type="entry name" value="Ig"/>
    <property type="match status" value="1"/>
</dbReference>
<protein>
    <submittedName>
        <fullName evidence="7">T-lymphocyte surface antigen Ly-9-like</fullName>
    </submittedName>
</protein>
<dbReference type="GO" id="GO:0016020">
    <property type="term" value="C:membrane"/>
    <property type="evidence" value="ECO:0007669"/>
    <property type="project" value="UniProtKB-SubCell"/>
</dbReference>
<evidence type="ECO:0000259" key="6">
    <source>
        <dbReference type="PROSITE" id="PS50835"/>
    </source>
</evidence>
<keyword evidence="4" id="KW-0325">Glycoprotein</keyword>
<keyword evidence="8" id="KW-1185">Reference proteome</keyword>
<dbReference type="SUPFAM" id="SSF48726">
    <property type="entry name" value="Immunoglobulin"/>
    <property type="match status" value="2"/>
</dbReference>
<dbReference type="PROSITE" id="PS50835">
    <property type="entry name" value="IG_LIKE"/>
    <property type="match status" value="1"/>
</dbReference>